<reference evidence="4 5" key="1">
    <citation type="submission" date="2016-06" db="EMBL/GenBank/DDBJ databases">
        <authorList>
            <person name="Kjaerup R.B."/>
            <person name="Dalgaard T.S."/>
            <person name="Juul-Madsen H.R."/>
        </authorList>
    </citation>
    <scope>NUCLEOTIDE SEQUENCE [LARGE SCALE GENOMIC DNA]</scope>
    <source>
        <strain evidence="4 5">DSM 44871</strain>
    </source>
</reference>
<dbReference type="InterPro" id="IPR036736">
    <property type="entry name" value="ACP-like_sf"/>
</dbReference>
<sequence>MTSADRKTRADIEDDLRKIAAEVFPNHDVELTSNTPLFNGGLSLNSTQMIELTLAFESYYDIELEPELLTVEHFATLGSLATMLEDQLNDDSYV</sequence>
<evidence type="ECO:0000313" key="6">
    <source>
        <dbReference type="Proteomes" id="UP000249334"/>
    </source>
</evidence>
<dbReference type="EMBL" id="PXXW01000027">
    <property type="protein sequence ID" value="RAN97453.1"/>
    <property type="molecule type" value="Genomic_DNA"/>
</dbReference>
<dbReference type="Proteomes" id="UP000249334">
    <property type="component" value="Unassembled WGS sequence"/>
</dbReference>
<dbReference type="AlphaFoldDB" id="A0A1C4Z9B3"/>
<reference evidence="2 6" key="3">
    <citation type="submission" date="2018-03" db="EMBL/GenBank/DDBJ databases">
        <title>Genomic framework for the identification of Micromonospora saelicesensis and Micromonospora noduli.</title>
        <authorList>
            <person name="Riesco R."/>
            <person name="Trujillo M.E."/>
        </authorList>
    </citation>
    <scope>NUCLEOTIDE SEQUENCE [LARGE SCALE GENOMIC DNA]</scope>
    <source>
        <strain evidence="2 6">GAR05</strain>
    </source>
</reference>
<dbReference type="PROSITE" id="PS50075">
    <property type="entry name" value="CARRIER"/>
    <property type="match status" value="1"/>
</dbReference>
<dbReference type="STRING" id="285676.GA0070561_5097"/>
<dbReference type="InterPro" id="IPR009081">
    <property type="entry name" value="PP-bd_ACP"/>
</dbReference>
<organism evidence="4 5">
    <name type="scientific">Micromonospora saelicesensis</name>
    <dbReference type="NCBI Taxonomy" id="285676"/>
    <lineage>
        <taxon>Bacteria</taxon>
        <taxon>Bacillati</taxon>
        <taxon>Actinomycetota</taxon>
        <taxon>Actinomycetes</taxon>
        <taxon>Micromonosporales</taxon>
        <taxon>Micromonosporaceae</taxon>
        <taxon>Micromonospora</taxon>
    </lineage>
</organism>
<feature type="domain" description="Carrier" evidence="1">
    <location>
        <begin position="7"/>
        <end position="88"/>
    </location>
</feature>
<dbReference type="Pfam" id="PF00550">
    <property type="entry name" value="PP-binding"/>
    <property type="match status" value="1"/>
</dbReference>
<gene>
    <name evidence="4" type="ORF">GA0070561_5097</name>
    <name evidence="2" type="ORF">GAR05_03573</name>
    <name evidence="3" type="ORF">PSN13_01604</name>
</gene>
<dbReference type="EMBL" id="FMCR01000005">
    <property type="protein sequence ID" value="SCF29487.1"/>
    <property type="molecule type" value="Genomic_DNA"/>
</dbReference>
<protein>
    <submittedName>
        <fullName evidence="4">Acyl carrier protein</fullName>
    </submittedName>
</protein>
<accession>A0A1C4Z9B3</accession>
<evidence type="ECO:0000313" key="2">
    <source>
        <dbReference type="EMBL" id="RAN97453.1"/>
    </source>
</evidence>
<name>A0A1C4Z9B3_9ACTN</name>
<dbReference type="Proteomes" id="UP000198864">
    <property type="component" value="Unassembled WGS sequence"/>
</dbReference>
<dbReference type="SUPFAM" id="SSF47336">
    <property type="entry name" value="ACP-like"/>
    <property type="match status" value="1"/>
</dbReference>
<dbReference type="RefSeq" id="WP_091404973.1">
    <property type="nucleotide sequence ID" value="NZ_FMCR01000005.1"/>
</dbReference>
<reference evidence="3 7" key="2">
    <citation type="submission" date="2018-03" db="EMBL/GenBank/DDBJ databases">
        <title>Defining the species Micromonospora saelicesensis and Micromonospora noduli under the framework of genomics.</title>
        <authorList>
            <person name="Riesco R."/>
            <person name="Trujillo M.E."/>
        </authorList>
    </citation>
    <scope>NUCLEOTIDE SEQUENCE [LARGE SCALE GENOMIC DNA]</scope>
    <source>
        <strain evidence="3 7">PSN13</strain>
    </source>
</reference>
<dbReference type="Proteomes" id="UP000249419">
    <property type="component" value="Unassembled WGS sequence"/>
</dbReference>
<evidence type="ECO:0000313" key="7">
    <source>
        <dbReference type="Proteomes" id="UP000249419"/>
    </source>
</evidence>
<dbReference type="Gene3D" id="1.10.1200.10">
    <property type="entry name" value="ACP-like"/>
    <property type="match status" value="1"/>
</dbReference>
<evidence type="ECO:0000259" key="1">
    <source>
        <dbReference type="PROSITE" id="PS50075"/>
    </source>
</evidence>
<proteinExistence type="predicted"/>
<keyword evidence="6" id="KW-1185">Reference proteome</keyword>
<evidence type="ECO:0000313" key="3">
    <source>
        <dbReference type="EMBL" id="RAO37609.1"/>
    </source>
</evidence>
<evidence type="ECO:0000313" key="5">
    <source>
        <dbReference type="Proteomes" id="UP000198864"/>
    </source>
</evidence>
<evidence type="ECO:0000313" key="4">
    <source>
        <dbReference type="EMBL" id="SCF29487.1"/>
    </source>
</evidence>
<dbReference type="EMBL" id="PYAG01000005">
    <property type="protein sequence ID" value="RAO37609.1"/>
    <property type="molecule type" value="Genomic_DNA"/>
</dbReference>